<comment type="similarity">
    <text evidence="2 8">Belongs to the alpha-carbonic anhydrase family.</text>
</comment>
<dbReference type="PANTHER" id="PTHR18952">
    <property type="entry name" value="CARBONIC ANHYDRASE"/>
    <property type="match status" value="1"/>
</dbReference>
<dbReference type="GO" id="GO:0008270">
    <property type="term" value="F:zinc ion binding"/>
    <property type="evidence" value="ECO:0007669"/>
    <property type="project" value="UniProtKB-UniRule"/>
</dbReference>
<keyword evidence="9" id="KW-1133">Transmembrane helix</keyword>
<feature type="chain" id="PRO_5025074572" description="Carbonic anhydrase" evidence="8">
    <location>
        <begin position="20"/>
        <end position="313"/>
    </location>
</feature>
<dbReference type="InterPro" id="IPR018338">
    <property type="entry name" value="Carbonic_anhydrase_a-class_CS"/>
</dbReference>
<comment type="function">
    <text evidence="1 8">Reversible hydration of carbon dioxide.</text>
</comment>
<evidence type="ECO:0000256" key="9">
    <source>
        <dbReference type="SAM" id="Phobius"/>
    </source>
</evidence>
<keyword evidence="8" id="KW-0732">Signal</keyword>
<keyword evidence="9" id="KW-0812">Transmembrane</keyword>
<feature type="signal peptide" evidence="8">
    <location>
        <begin position="1"/>
        <end position="19"/>
    </location>
</feature>
<dbReference type="OrthoDB" id="5986706at2759"/>
<comment type="cofactor">
    <cofactor evidence="8">
        <name>Zn(2+)</name>
        <dbReference type="ChEBI" id="CHEBI:29105"/>
    </cofactor>
</comment>
<evidence type="ECO:0000313" key="11">
    <source>
        <dbReference type="EMBL" id="ANJ59780.1"/>
    </source>
</evidence>
<keyword evidence="9" id="KW-0472">Membrane</keyword>
<dbReference type="GO" id="GO:0004089">
    <property type="term" value="F:carbonate dehydratase activity"/>
    <property type="evidence" value="ECO:0007669"/>
    <property type="project" value="UniProtKB-UniRule"/>
</dbReference>
<reference evidence="11" key="1">
    <citation type="journal article" date="2016" name="PLoS ONE">
        <title>Carbonic Anhydrases in Cnidarians: Novel Perspectives from the Octocorallian Corallium rubrum.</title>
        <authorList>
            <person name="Le Goff C."/>
            <person name="Ganot P."/>
            <person name="Zoccola D."/>
            <person name="Caminiti-Segonds N."/>
            <person name="Allemand D."/>
            <person name="Tambutte S."/>
        </authorList>
    </citation>
    <scope>NUCLEOTIDE SEQUENCE</scope>
</reference>
<evidence type="ECO:0000256" key="3">
    <source>
        <dbReference type="ARBA" id="ARBA00012925"/>
    </source>
</evidence>
<dbReference type="InterPro" id="IPR001148">
    <property type="entry name" value="CA_dom"/>
</dbReference>
<dbReference type="SUPFAM" id="SSF51069">
    <property type="entry name" value="Carbonic anhydrase"/>
    <property type="match status" value="1"/>
</dbReference>
<protein>
    <recommendedName>
        <fullName evidence="3 8">Carbonic anhydrase</fullName>
        <ecNumber evidence="3 8">4.2.1.1</ecNumber>
    </recommendedName>
</protein>
<evidence type="ECO:0000259" key="10">
    <source>
        <dbReference type="PROSITE" id="PS51144"/>
    </source>
</evidence>
<feature type="domain" description="Alpha-carbonic anhydrase" evidence="10">
    <location>
        <begin position="21"/>
        <end position="284"/>
    </location>
</feature>
<dbReference type="PANTHER" id="PTHR18952:SF265">
    <property type="entry name" value="CARBONIC ANHYDRASE"/>
    <property type="match status" value="1"/>
</dbReference>
<dbReference type="AlphaFoldDB" id="A0A1B0Y2E1"/>
<dbReference type="InterPro" id="IPR036398">
    <property type="entry name" value="CA_dom_sf"/>
</dbReference>
<dbReference type="EC" id="4.2.1.1" evidence="3 8"/>
<evidence type="ECO:0000256" key="1">
    <source>
        <dbReference type="ARBA" id="ARBA00002904"/>
    </source>
</evidence>
<keyword evidence="6 8" id="KW-0456">Lyase</keyword>
<proteinExistence type="evidence at transcript level"/>
<dbReference type="SMART" id="SM01057">
    <property type="entry name" value="Carb_anhydrase"/>
    <property type="match status" value="1"/>
</dbReference>
<gene>
    <name evidence="11" type="primary">CA4</name>
</gene>
<keyword evidence="4 8" id="KW-0479">Metal-binding</keyword>
<dbReference type="CDD" id="cd00326">
    <property type="entry name" value="alpha_CA"/>
    <property type="match status" value="1"/>
</dbReference>
<organism evidence="11">
    <name type="scientific">Exaiptasia diaphana</name>
    <name type="common">Tropical sea anemone</name>
    <name type="synonym">Aiptasia pulchella</name>
    <dbReference type="NCBI Taxonomy" id="2652724"/>
    <lineage>
        <taxon>Eukaryota</taxon>
        <taxon>Metazoa</taxon>
        <taxon>Cnidaria</taxon>
        <taxon>Anthozoa</taxon>
        <taxon>Hexacorallia</taxon>
        <taxon>Actiniaria</taxon>
        <taxon>Aiptasiidae</taxon>
        <taxon>Exaiptasia</taxon>
    </lineage>
</organism>
<dbReference type="Gene3D" id="3.10.200.10">
    <property type="entry name" value="Alpha carbonic anhydrase"/>
    <property type="match status" value="1"/>
</dbReference>
<name>A0A1B0Y2E1_EXADI</name>
<comment type="catalytic activity">
    <reaction evidence="7 8">
        <text>hydrogencarbonate + H(+) = CO2 + H2O</text>
        <dbReference type="Rhea" id="RHEA:10748"/>
        <dbReference type="ChEBI" id="CHEBI:15377"/>
        <dbReference type="ChEBI" id="CHEBI:15378"/>
        <dbReference type="ChEBI" id="CHEBI:16526"/>
        <dbReference type="ChEBI" id="CHEBI:17544"/>
        <dbReference type="EC" id="4.2.1.1"/>
    </reaction>
</comment>
<evidence type="ECO:0000256" key="8">
    <source>
        <dbReference type="RuleBase" id="RU367011"/>
    </source>
</evidence>
<feature type="transmembrane region" description="Helical" evidence="9">
    <location>
        <begin position="289"/>
        <end position="312"/>
    </location>
</feature>
<dbReference type="EMBL" id="KU557767">
    <property type="protein sequence ID" value="ANJ59780.1"/>
    <property type="molecule type" value="mRNA"/>
</dbReference>
<evidence type="ECO:0000256" key="7">
    <source>
        <dbReference type="ARBA" id="ARBA00048348"/>
    </source>
</evidence>
<evidence type="ECO:0000256" key="2">
    <source>
        <dbReference type="ARBA" id="ARBA00010718"/>
    </source>
</evidence>
<dbReference type="PROSITE" id="PS00162">
    <property type="entry name" value="ALPHA_CA_1"/>
    <property type="match status" value="1"/>
</dbReference>
<evidence type="ECO:0000256" key="4">
    <source>
        <dbReference type="ARBA" id="ARBA00022723"/>
    </source>
</evidence>
<accession>A0A1B0Y2E1</accession>
<evidence type="ECO:0000256" key="6">
    <source>
        <dbReference type="ARBA" id="ARBA00023239"/>
    </source>
</evidence>
<dbReference type="PROSITE" id="PS51144">
    <property type="entry name" value="ALPHA_CA_2"/>
    <property type="match status" value="1"/>
</dbReference>
<evidence type="ECO:0000256" key="5">
    <source>
        <dbReference type="ARBA" id="ARBA00022833"/>
    </source>
</evidence>
<dbReference type="GO" id="GO:0005886">
    <property type="term" value="C:plasma membrane"/>
    <property type="evidence" value="ECO:0007669"/>
    <property type="project" value="TreeGrafter"/>
</dbReference>
<dbReference type="Pfam" id="PF00194">
    <property type="entry name" value="Carb_anhydrase"/>
    <property type="match status" value="1"/>
</dbReference>
<dbReference type="InterPro" id="IPR023561">
    <property type="entry name" value="Carbonic_anhydrase_a-class"/>
</dbReference>
<sequence>MMDKVLIFVVIGLVPASMAAVTYNYRPDDKEYGPSVWNTKYNVSCAGKRQSPIHIDTTKTVYKNLGALQFTNDDKVPNGPTLQIGNNKHSYRVNLKKDYFSVKGGGLPGTFNVFSFHFHWGKDDTRGSEHTVNMKKYPAELHFVNWNTKYVNISEALKHEDGIAAIGVILEIGNDENPALASFLKYAVNVTYPKELYNIAQTHSIADLMPKNREAFYRYDGSLTTPVCQEVVTWTVFNNTMPITANQLSLLRSLKDNNATLGVALVDTHRPVQPLNNRMVYRTFDKPPVTAGCCLTPTVCLLIIMLGLFAMFN</sequence>
<keyword evidence="5 8" id="KW-0862">Zinc</keyword>